<dbReference type="GO" id="GO:0005975">
    <property type="term" value="P:carbohydrate metabolic process"/>
    <property type="evidence" value="ECO:0007669"/>
    <property type="project" value="InterPro"/>
</dbReference>
<dbReference type="RefSeq" id="WP_014226421.1">
    <property type="nucleotide sequence ID" value="NZ_CAJPTF010000014.1"/>
</dbReference>
<keyword evidence="6" id="KW-1208">Phospholipid metabolism</keyword>
<gene>
    <name evidence="15" type="primary">gpsA</name>
    <name evidence="14" type="ORF">CLI86_10750</name>
    <name evidence="15" type="ORF">TFUB20_02743</name>
</gene>
<evidence type="ECO:0000313" key="14">
    <source>
        <dbReference type="EMBL" id="PDP42942.1"/>
    </source>
</evidence>
<evidence type="ECO:0000313" key="17">
    <source>
        <dbReference type="Proteomes" id="UP000219259"/>
    </source>
</evidence>
<dbReference type="OrthoDB" id="9812273at2"/>
<dbReference type="PRINTS" id="PR00077">
    <property type="entry name" value="GPDHDRGNASE"/>
</dbReference>
<evidence type="ECO:0000256" key="4">
    <source>
        <dbReference type="ARBA" id="ARBA00023098"/>
    </source>
</evidence>
<dbReference type="EC" id="1.1.1.94" evidence="11"/>
<feature type="domain" description="Glycerol-3-phosphate dehydrogenase NAD-dependent C-terminal" evidence="13">
    <location>
        <begin position="184"/>
        <end position="324"/>
    </location>
</feature>
<comment type="similarity">
    <text evidence="1 10">Belongs to the NAD-dependent glycerol-3-phosphate dehydrogenase family.</text>
</comment>
<reference evidence="15 16" key="1">
    <citation type="submission" date="2016-09" db="EMBL/GenBank/DDBJ databases">
        <authorList>
            <person name="Capua I."/>
            <person name="De Benedictis P."/>
            <person name="Joannis T."/>
            <person name="Lombin L.H."/>
            <person name="Cattoli G."/>
        </authorList>
    </citation>
    <scope>NUCLEOTIDE SEQUENCE [LARGE SCALE GENOMIC DNA]</scope>
    <source>
        <strain evidence="15 16">UB20</strain>
    </source>
</reference>
<evidence type="ECO:0000256" key="5">
    <source>
        <dbReference type="ARBA" id="ARBA00023209"/>
    </source>
</evidence>
<keyword evidence="5" id="KW-0594">Phospholipid biosynthesis</keyword>
<dbReference type="InterPro" id="IPR036291">
    <property type="entry name" value="NAD(P)-bd_dom_sf"/>
</dbReference>
<dbReference type="GO" id="GO:0005829">
    <property type="term" value="C:cytosol"/>
    <property type="evidence" value="ECO:0007669"/>
    <property type="project" value="TreeGrafter"/>
</dbReference>
<dbReference type="Proteomes" id="UP000219259">
    <property type="component" value="Unassembled WGS sequence"/>
</dbReference>
<dbReference type="GO" id="GO:0008654">
    <property type="term" value="P:phospholipid biosynthetic process"/>
    <property type="evidence" value="ECO:0007669"/>
    <property type="project" value="UniProtKB-KW"/>
</dbReference>
<feature type="binding site" evidence="8">
    <location>
        <position position="110"/>
    </location>
    <ligand>
        <name>substrate</name>
    </ligand>
</feature>
<dbReference type="InterPro" id="IPR013328">
    <property type="entry name" value="6PGD_dom2"/>
</dbReference>
<comment type="catalytic activity">
    <reaction evidence="11">
        <text>sn-glycerol 3-phosphate + NADP(+) = dihydroxyacetone phosphate + NADPH + H(+)</text>
        <dbReference type="Rhea" id="RHEA:11096"/>
        <dbReference type="ChEBI" id="CHEBI:15378"/>
        <dbReference type="ChEBI" id="CHEBI:57597"/>
        <dbReference type="ChEBI" id="CHEBI:57642"/>
        <dbReference type="ChEBI" id="CHEBI:57783"/>
        <dbReference type="ChEBI" id="CHEBI:58349"/>
        <dbReference type="EC" id="1.1.1.94"/>
    </reaction>
</comment>
<dbReference type="GO" id="GO:0047952">
    <property type="term" value="F:glycerol-3-phosphate dehydrogenase [NAD(P)+] activity"/>
    <property type="evidence" value="ECO:0007669"/>
    <property type="project" value="UniProtKB-EC"/>
</dbReference>
<dbReference type="OMA" id="NRMFGNM"/>
<dbReference type="GO" id="GO:0046168">
    <property type="term" value="P:glycerol-3-phosphate catabolic process"/>
    <property type="evidence" value="ECO:0007669"/>
    <property type="project" value="InterPro"/>
</dbReference>
<evidence type="ECO:0000313" key="16">
    <source>
        <dbReference type="Proteomes" id="UP000182057"/>
    </source>
</evidence>
<dbReference type="PANTHER" id="PTHR11728:SF1">
    <property type="entry name" value="GLYCEROL-3-PHOSPHATE DEHYDROGENASE [NAD(+)] 2, CHLOROPLASTIC"/>
    <property type="match status" value="1"/>
</dbReference>
<feature type="active site" description="Proton acceptor" evidence="7">
    <location>
        <position position="195"/>
    </location>
</feature>
<dbReference type="GO" id="GO:0051287">
    <property type="term" value="F:NAD binding"/>
    <property type="evidence" value="ECO:0007669"/>
    <property type="project" value="InterPro"/>
</dbReference>
<dbReference type="Pfam" id="PF07479">
    <property type="entry name" value="NAD_Gly3P_dh_C"/>
    <property type="match status" value="1"/>
</dbReference>
<dbReference type="EMBL" id="FMMM01000088">
    <property type="protein sequence ID" value="SCQ24894.1"/>
    <property type="molecule type" value="Genomic_DNA"/>
</dbReference>
<evidence type="ECO:0000256" key="1">
    <source>
        <dbReference type="ARBA" id="ARBA00011009"/>
    </source>
</evidence>
<dbReference type="GeneID" id="34760049"/>
<organism evidence="15 16">
    <name type="scientific">Tannerella forsythia</name>
    <name type="common">Bacteroides forsythus</name>
    <dbReference type="NCBI Taxonomy" id="28112"/>
    <lineage>
        <taxon>Bacteria</taxon>
        <taxon>Pseudomonadati</taxon>
        <taxon>Bacteroidota</taxon>
        <taxon>Bacteroidia</taxon>
        <taxon>Bacteroidales</taxon>
        <taxon>Tannerellaceae</taxon>
        <taxon>Tannerella</taxon>
    </lineage>
</organism>
<feature type="binding site" evidence="8">
    <location>
        <begin position="259"/>
        <end position="260"/>
    </location>
    <ligand>
        <name>substrate</name>
    </ligand>
</feature>
<evidence type="ECO:0000259" key="13">
    <source>
        <dbReference type="Pfam" id="PF07479"/>
    </source>
</evidence>
<feature type="binding site" evidence="9">
    <location>
        <position position="88"/>
    </location>
    <ligand>
        <name>NAD(+)</name>
        <dbReference type="ChEBI" id="CHEBI:57540"/>
    </ligand>
</feature>
<keyword evidence="4" id="KW-0443">Lipid metabolism</keyword>
<accession>A0A1D3UXA6</accession>
<evidence type="ECO:0000256" key="6">
    <source>
        <dbReference type="ARBA" id="ARBA00023264"/>
    </source>
</evidence>
<evidence type="ECO:0000256" key="2">
    <source>
        <dbReference type="ARBA" id="ARBA00022516"/>
    </source>
</evidence>
<dbReference type="SUPFAM" id="SSF48179">
    <property type="entry name" value="6-phosphogluconate dehydrogenase C-terminal domain-like"/>
    <property type="match status" value="1"/>
</dbReference>
<keyword evidence="3 10" id="KW-0560">Oxidoreductase</keyword>
<dbReference type="SUPFAM" id="SSF51735">
    <property type="entry name" value="NAD(P)-binding Rossmann-fold domains"/>
    <property type="match status" value="1"/>
</dbReference>
<feature type="binding site" evidence="9">
    <location>
        <position position="144"/>
    </location>
    <ligand>
        <name>NAD(+)</name>
        <dbReference type="ChEBI" id="CHEBI:57540"/>
    </ligand>
</feature>
<dbReference type="InterPro" id="IPR006109">
    <property type="entry name" value="G3P_DH_NAD-dep_C"/>
</dbReference>
<sequence length="332" mass="37579">MKDIFGKVAIMGGGSWATALAKIVLSTQPNIHWYMRRPQAIEDFKRMKHNPGYLSAVSFDTDRIDFYSDINAAVKDSDILIFATPSPFLKQHLQKLETPIRNKMIISAIKGIVPDENMLITDYLAQCYQVPLENLAIIAGPCHAEEIALERLSYITLACRDLPKAEDLARIFHNNYLKTSCCQDVKGIEYASVLKNVYAIVAGICHGMKYGDNFQAVLVSNAIKEMQRFLDSAHILPRDITQSAYLGDLLVTAYSRYSRNRTFGTMIGKGYSVKTAQLEMEMIAEGYYGAKCIHEINEKYRVDMPILNALYDILYERKSPMTIIRQLAETFT</sequence>
<dbReference type="EMBL" id="NSLJ01000032">
    <property type="protein sequence ID" value="PDP42942.1"/>
    <property type="molecule type" value="Genomic_DNA"/>
</dbReference>
<evidence type="ECO:0000256" key="8">
    <source>
        <dbReference type="PIRSR" id="PIRSR000114-2"/>
    </source>
</evidence>
<dbReference type="PANTHER" id="PTHR11728">
    <property type="entry name" value="GLYCEROL-3-PHOSPHATE DEHYDROGENASE"/>
    <property type="match status" value="1"/>
</dbReference>
<protein>
    <recommendedName>
        <fullName evidence="11">Glycerol-3-phosphate dehydrogenase</fullName>
        <ecNumber evidence="11">1.1.1.94</ecNumber>
    </recommendedName>
</protein>
<keyword evidence="9 10" id="KW-0520">NAD</keyword>
<evidence type="ECO:0000313" key="15">
    <source>
        <dbReference type="EMBL" id="SCQ24894.1"/>
    </source>
</evidence>
<feature type="domain" description="Glycerol-3-phosphate dehydrogenase NAD-dependent N-terminal" evidence="12">
    <location>
        <begin position="7"/>
        <end position="161"/>
    </location>
</feature>
<dbReference type="NCBIfam" id="NF000942">
    <property type="entry name" value="PRK00094.1-4"/>
    <property type="match status" value="1"/>
</dbReference>
<evidence type="ECO:0000256" key="7">
    <source>
        <dbReference type="PIRSR" id="PIRSR000114-1"/>
    </source>
</evidence>
<dbReference type="InterPro" id="IPR011128">
    <property type="entry name" value="G3P_DH_NAD-dep_N"/>
</dbReference>
<dbReference type="Proteomes" id="UP000182057">
    <property type="component" value="Unassembled WGS sequence"/>
</dbReference>
<dbReference type="Gene3D" id="1.10.1040.10">
    <property type="entry name" value="N-(1-d-carboxylethyl)-l-norvaline Dehydrogenase, domain 2"/>
    <property type="match status" value="1"/>
</dbReference>
<dbReference type="InterPro" id="IPR008927">
    <property type="entry name" value="6-PGluconate_DH-like_C_sf"/>
</dbReference>
<evidence type="ECO:0000256" key="9">
    <source>
        <dbReference type="PIRSR" id="PIRSR000114-3"/>
    </source>
</evidence>
<reference evidence="14 17" key="2">
    <citation type="submission" date="2017-09" db="EMBL/GenBank/DDBJ databases">
        <title>Phase variable restriction modification systems are present in the genome sequences of periodontal pathogens Prevotella intermedia, Tannerella forsythia and Porphyromonas gingivalis.</title>
        <authorList>
            <person name="Haigh R.D."/>
            <person name="Crawford L."/>
            <person name="Ralph J."/>
            <person name="Wanford J."/>
            <person name="Vartoukian S.R."/>
            <person name="Hijazib K."/>
            <person name="Wade W."/>
            <person name="Oggioni M.R."/>
        </authorList>
    </citation>
    <scope>NUCLEOTIDE SEQUENCE [LARGE SCALE GENOMIC DNA]</scope>
    <source>
        <strain evidence="14 17">WW11663</strain>
    </source>
</reference>
<feature type="binding site" evidence="9">
    <location>
        <position position="259"/>
    </location>
    <ligand>
        <name>NAD(+)</name>
        <dbReference type="ChEBI" id="CHEBI:57540"/>
    </ligand>
</feature>
<dbReference type="Gene3D" id="3.40.50.720">
    <property type="entry name" value="NAD(P)-binding Rossmann-like Domain"/>
    <property type="match status" value="1"/>
</dbReference>
<dbReference type="Pfam" id="PF01210">
    <property type="entry name" value="NAD_Gly3P_dh_N"/>
    <property type="match status" value="1"/>
</dbReference>
<dbReference type="AlphaFoldDB" id="A0A1D3UXA6"/>
<dbReference type="InterPro" id="IPR006168">
    <property type="entry name" value="G3P_DH_NAD-dep"/>
</dbReference>
<dbReference type="PIRSF" id="PIRSF000114">
    <property type="entry name" value="Glycerol-3-P_dh"/>
    <property type="match status" value="1"/>
</dbReference>
<evidence type="ECO:0000256" key="3">
    <source>
        <dbReference type="ARBA" id="ARBA00023002"/>
    </source>
</evidence>
<evidence type="ECO:0000256" key="10">
    <source>
        <dbReference type="RuleBase" id="RU000437"/>
    </source>
</evidence>
<name>A0A1D3UXA6_TANFO</name>
<proteinExistence type="inferred from homology"/>
<keyword evidence="2" id="KW-0444">Lipid biosynthesis</keyword>
<evidence type="ECO:0000256" key="11">
    <source>
        <dbReference type="RuleBase" id="RU000439"/>
    </source>
</evidence>
<evidence type="ECO:0000259" key="12">
    <source>
        <dbReference type="Pfam" id="PF01210"/>
    </source>
</evidence>